<reference evidence="2 3" key="1">
    <citation type="submission" date="2016-04" db="EMBL/GenBank/DDBJ databases">
        <title>A degradative enzymes factory behind the ericoid mycorrhizal symbiosis.</title>
        <authorList>
            <consortium name="DOE Joint Genome Institute"/>
            <person name="Martino E."/>
            <person name="Morin E."/>
            <person name="Grelet G."/>
            <person name="Kuo A."/>
            <person name="Kohler A."/>
            <person name="Daghino S."/>
            <person name="Barry K."/>
            <person name="Choi C."/>
            <person name="Cichocki N."/>
            <person name="Clum A."/>
            <person name="Copeland A."/>
            <person name="Hainaut M."/>
            <person name="Haridas S."/>
            <person name="Labutti K."/>
            <person name="Lindquist E."/>
            <person name="Lipzen A."/>
            <person name="Khouja H.-R."/>
            <person name="Murat C."/>
            <person name="Ohm R."/>
            <person name="Olson A."/>
            <person name="Spatafora J."/>
            <person name="Veneault-Fourrey C."/>
            <person name="Henrissat B."/>
            <person name="Grigoriev I."/>
            <person name="Martin F."/>
            <person name="Perotto S."/>
        </authorList>
    </citation>
    <scope>NUCLEOTIDE SEQUENCE [LARGE SCALE GENOMIC DNA]</scope>
    <source>
        <strain evidence="2 3">E</strain>
    </source>
</reference>
<keyword evidence="3" id="KW-1185">Reference proteome</keyword>
<feature type="compositionally biased region" description="Polar residues" evidence="1">
    <location>
        <begin position="195"/>
        <end position="206"/>
    </location>
</feature>
<name>A0A2J6TFD3_9HELO</name>
<feature type="region of interest" description="Disordered" evidence="1">
    <location>
        <begin position="194"/>
        <end position="318"/>
    </location>
</feature>
<dbReference type="EMBL" id="KZ613786">
    <property type="protein sequence ID" value="PMD61658.1"/>
    <property type="molecule type" value="Genomic_DNA"/>
</dbReference>
<dbReference type="GeneID" id="36596550"/>
<organism evidence="2 3">
    <name type="scientific">Hyaloscypha bicolor E</name>
    <dbReference type="NCBI Taxonomy" id="1095630"/>
    <lineage>
        <taxon>Eukaryota</taxon>
        <taxon>Fungi</taxon>
        <taxon>Dikarya</taxon>
        <taxon>Ascomycota</taxon>
        <taxon>Pezizomycotina</taxon>
        <taxon>Leotiomycetes</taxon>
        <taxon>Helotiales</taxon>
        <taxon>Hyaloscyphaceae</taxon>
        <taxon>Hyaloscypha</taxon>
        <taxon>Hyaloscypha bicolor</taxon>
    </lineage>
</organism>
<evidence type="ECO:0000256" key="1">
    <source>
        <dbReference type="SAM" id="MobiDB-lite"/>
    </source>
</evidence>
<dbReference type="AlphaFoldDB" id="A0A2J6TFD3"/>
<proteinExistence type="predicted"/>
<dbReference type="RefSeq" id="XP_024738562.1">
    <property type="nucleotide sequence ID" value="XM_024888474.1"/>
</dbReference>
<protein>
    <submittedName>
        <fullName evidence="2">Uncharacterized protein</fullName>
    </submittedName>
</protein>
<evidence type="ECO:0000313" key="2">
    <source>
        <dbReference type="EMBL" id="PMD61658.1"/>
    </source>
</evidence>
<dbReference type="Proteomes" id="UP000235371">
    <property type="component" value="Unassembled WGS sequence"/>
</dbReference>
<gene>
    <name evidence="2" type="ORF">K444DRAFT_720049</name>
</gene>
<sequence>MTQPEVPLDDEFERTTDGMSCIFLTSSILDIDEMIIEEQWKRHGGEGSHWEQALVKHKGELQQGLDRIKERMSSNDEDPMPVDAKEIPTIVVQEAETEDDEKMARAFASCPSSPQGPEVEATISPQAPPPPSPLQEMAGDEDFEIVRFLSEEEADEVLSSYLPPEYSELVKPIPALQAILEELTDVERSTKRINTRTQTTLSSNVDASLADAASTQSVALATAQSAESSIADVTRGTKRGSDEAGLDEQSISKQLGSIEEQDSVATLPKKRQETGDSEMTDSSPTSPPPMTPTKGRTPGKKAKTFLTPAAIRRSRRHK</sequence>
<dbReference type="OrthoDB" id="3546158at2759"/>
<accession>A0A2J6TFD3</accession>
<evidence type="ECO:0000313" key="3">
    <source>
        <dbReference type="Proteomes" id="UP000235371"/>
    </source>
</evidence>
<feature type="region of interest" description="Disordered" evidence="1">
    <location>
        <begin position="95"/>
        <end position="137"/>
    </location>
</feature>
<dbReference type="InParanoid" id="A0A2J6TFD3"/>
<feature type="compositionally biased region" description="Polar residues" evidence="1">
    <location>
        <begin position="213"/>
        <end position="228"/>
    </location>
</feature>